<dbReference type="RefSeq" id="WP_084158043.1">
    <property type="nucleotide sequence ID" value="NZ_CBCSJC010000021.1"/>
</dbReference>
<dbReference type="AlphaFoldDB" id="A0A073JUU5"/>
<evidence type="ECO:0000313" key="5">
    <source>
        <dbReference type="EMBL" id="KEK18080.1"/>
    </source>
</evidence>
<comment type="caution">
    <text evidence="5">The sequence shown here is derived from an EMBL/GenBank/DDBJ whole genome shotgun (WGS) entry which is preliminary data.</text>
</comment>
<dbReference type="Pfam" id="PF12796">
    <property type="entry name" value="Ank_2"/>
    <property type="match status" value="1"/>
</dbReference>
<feature type="repeat" description="ANK" evidence="3">
    <location>
        <begin position="221"/>
        <end position="253"/>
    </location>
</feature>
<dbReference type="Gene3D" id="1.25.40.20">
    <property type="entry name" value="Ankyrin repeat-containing domain"/>
    <property type="match status" value="2"/>
</dbReference>
<feature type="repeat" description="ANK" evidence="3">
    <location>
        <begin position="116"/>
        <end position="148"/>
    </location>
</feature>
<gene>
    <name evidence="5" type="ORF">BAMA_06860</name>
</gene>
<evidence type="ECO:0000313" key="6">
    <source>
        <dbReference type="Proteomes" id="UP000027822"/>
    </source>
</evidence>
<dbReference type="EMBL" id="JOTN01000017">
    <property type="protein sequence ID" value="KEK18080.1"/>
    <property type="molecule type" value="Genomic_DNA"/>
</dbReference>
<dbReference type="PRINTS" id="PR01415">
    <property type="entry name" value="ANKYRIN"/>
</dbReference>
<dbReference type="InterPro" id="IPR036770">
    <property type="entry name" value="Ankyrin_rpt-contain_sf"/>
</dbReference>
<dbReference type="eggNOG" id="COG0666">
    <property type="taxonomic scope" value="Bacteria"/>
</dbReference>
<keyword evidence="6" id="KW-1185">Reference proteome</keyword>
<evidence type="ECO:0000256" key="1">
    <source>
        <dbReference type="ARBA" id="ARBA00022737"/>
    </source>
</evidence>
<accession>A0A073JUU5</accession>
<feature type="chain" id="PRO_5038466989" evidence="4">
    <location>
        <begin position="21"/>
        <end position="253"/>
    </location>
</feature>
<name>A0A073JUU5_9BACI</name>
<feature type="repeat" description="ANK" evidence="3">
    <location>
        <begin position="83"/>
        <end position="115"/>
    </location>
</feature>
<keyword evidence="2 3" id="KW-0040">ANK repeat</keyword>
<dbReference type="OrthoDB" id="9812708at2"/>
<dbReference type="Pfam" id="PF00023">
    <property type="entry name" value="Ank"/>
    <property type="match status" value="1"/>
</dbReference>
<dbReference type="STRING" id="574376.BAMA_06860"/>
<keyword evidence="1" id="KW-0677">Repeat</keyword>
<evidence type="ECO:0000256" key="4">
    <source>
        <dbReference type="SAM" id="SignalP"/>
    </source>
</evidence>
<dbReference type="InterPro" id="IPR002110">
    <property type="entry name" value="Ankyrin_rpt"/>
</dbReference>
<proteinExistence type="predicted"/>
<organism evidence="5 6">
    <name type="scientific">Bacillus manliponensis</name>
    <dbReference type="NCBI Taxonomy" id="574376"/>
    <lineage>
        <taxon>Bacteria</taxon>
        <taxon>Bacillati</taxon>
        <taxon>Bacillota</taxon>
        <taxon>Bacilli</taxon>
        <taxon>Bacillales</taxon>
        <taxon>Bacillaceae</taxon>
        <taxon>Bacillus</taxon>
        <taxon>Bacillus cereus group</taxon>
    </lineage>
</organism>
<dbReference type="SUPFAM" id="SSF48403">
    <property type="entry name" value="Ankyrin repeat"/>
    <property type="match status" value="1"/>
</dbReference>
<protein>
    <submittedName>
        <fullName evidence="5">Ankyrin</fullName>
    </submittedName>
</protein>
<feature type="repeat" description="ANK" evidence="3">
    <location>
        <begin position="183"/>
        <end position="220"/>
    </location>
</feature>
<evidence type="ECO:0000256" key="3">
    <source>
        <dbReference type="PROSITE-ProRule" id="PRU00023"/>
    </source>
</evidence>
<evidence type="ECO:0000256" key="2">
    <source>
        <dbReference type="ARBA" id="ARBA00023043"/>
    </source>
</evidence>
<dbReference type="Proteomes" id="UP000027822">
    <property type="component" value="Unassembled WGS sequence"/>
</dbReference>
<feature type="repeat" description="ANK" evidence="3">
    <location>
        <begin position="149"/>
        <end position="182"/>
    </location>
</feature>
<sequence length="253" mass="27547">MRKNLFLILLALVISMVACDKQSEVESVKVKEKKVEAEKEIKPKKKDSNWIDKQLLLSAKLGDTETVMKLVQDGAHINVQGEDGETPIMAATYHNHVETVKVLIEAGANINIQDKNQDTPFLYASAEGFLEIVKLTIAAGADTSITNRYGGTALIPAAEKGHVEVVQELLTSTDIDVNHVNNVGWTALLEAVVLGNGDERHQQVVQLLLENGADVHIVDKEGKAPLVHATERGYTEMVDMLVEAGADETTGDM</sequence>
<keyword evidence="4" id="KW-0732">Signal</keyword>
<dbReference type="PANTHER" id="PTHR24171">
    <property type="entry name" value="ANKYRIN REPEAT DOMAIN-CONTAINING PROTEIN 39-RELATED"/>
    <property type="match status" value="1"/>
</dbReference>
<dbReference type="PROSITE" id="PS50088">
    <property type="entry name" value="ANK_REPEAT"/>
    <property type="match status" value="5"/>
</dbReference>
<feature type="signal peptide" evidence="4">
    <location>
        <begin position="1"/>
        <end position="20"/>
    </location>
</feature>
<dbReference type="PROSITE" id="PS51257">
    <property type="entry name" value="PROKAR_LIPOPROTEIN"/>
    <property type="match status" value="1"/>
</dbReference>
<dbReference type="SMART" id="SM00248">
    <property type="entry name" value="ANK"/>
    <property type="match status" value="5"/>
</dbReference>
<reference evidence="5 6" key="1">
    <citation type="submission" date="2014-06" db="EMBL/GenBank/DDBJ databases">
        <title>Draft genome sequence of Bacillus manliponensis JCM 15802 (MCCC 1A00708).</title>
        <authorList>
            <person name="Lai Q."/>
            <person name="Liu Y."/>
            <person name="Shao Z."/>
        </authorList>
    </citation>
    <scope>NUCLEOTIDE SEQUENCE [LARGE SCALE GENOMIC DNA]</scope>
    <source>
        <strain evidence="5 6">JCM 15802</strain>
    </source>
</reference>
<dbReference type="PROSITE" id="PS50297">
    <property type="entry name" value="ANK_REP_REGION"/>
    <property type="match status" value="3"/>
</dbReference>